<sequence>MPALEYTLIFYITLLLGFIVVASYQSPSLTLLAMGYGNDPVPRVSSVIDQQCTEQIIEYVIDNAVQILDALFWLWIRFYIIWRTISLFLDDIIVPATILLAKKTYG</sequence>
<keyword evidence="3" id="KW-1185">Reference proteome</keyword>
<reference evidence="2 3" key="1">
    <citation type="journal article" date="2016" name="BMC Genomics">
        <title>Genome sequencing and secondary metabolism of the postharvest pathogen Penicillium griseofulvum.</title>
        <authorList>
            <person name="Banani H."/>
            <person name="Marcet-Houben M."/>
            <person name="Ballester A.R."/>
            <person name="Abbruscato P."/>
            <person name="Gonzalez-Candelas L."/>
            <person name="Gabaldon T."/>
            <person name="Spadaro D."/>
        </authorList>
    </citation>
    <scope>NUCLEOTIDE SEQUENCE [LARGE SCALE GENOMIC DNA]</scope>
    <source>
        <strain evidence="2 3">PG3</strain>
    </source>
</reference>
<protein>
    <submittedName>
        <fullName evidence="2">Uncharacterized protein</fullName>
    </submittedName>
</protein>
<dbReference type="RefSeq" id="XP_040646197.1">
    <property type="nucleotide sequence ID" value="XM_040789244.1"/>
</dbReference>
<dbReference type="Proteomes" id="UP000070168">
    <property type="component" value="Unassembled WGS sequence"/>
</dbReference>
<evidence type="ECO:0000313" key="2">
    <source>
        <dbReference type="EMBL" id="KXG47661.1"/>
    </source>
</evidence>
<organism evidence="2 3">
    <name type="scientific">Penicillium patulum</name>
    <name type="common">Penicillium griseofulvum</name>
    <dbReference type="NCBI Taxonomy" id="5078"/>
    <lineage>
        <taxon>Eukaryota</taxon>
        <taxon>Fungi</taxon>
        <taxon>Dikarya</taxon>
        <taxon>Ascomycota</taxon>
        <taxon>Pezizomycotina</taxon>
        <taxon>Eurotiomycetes</taxon>
        <taxon>Eurotiomycetidae</taxon>
        <taxon>Eurotiales</taxon>
        <taxon>Aspergillaceae</taxon>
        <taxon>Penicillium</taxon>
    </lineage>
</organism>
<proteinExistence type="predicted"/>
<evidence type="ECO:0000256" key="1">
    <source>
        <dbReference type="SAM" id="Phobius"/>
    </source>
</evidence>
<dbReference type="OrthoDB" id="4357337at2759"/>
<keyword evidence="1" id="KW-0812">Transmembrane</keyword>
<feature type="transmembrane region" description="Helical" evidence="1">
    <location>
        <begin position="6"/>
        <end position="24"/>
    </location>
</feature>
<gene>
    <name evidence="2" type="ORF">PGRI_015310</name>
</gene>
<comment type="caution">
    <text evidence="2">The sequence shown here is derived from an EMBL/GenBank/DDBJ whole genome shotgun (WGS) entry which is preliminary data.</text>
</comment>
<keyword evidence="1" id="KW-1133">Transmembrane helix</keyword>
<dbReference type="EMBL" id="LHQR01000065">
    <property type="protein sequence ID" value="KXG47661.1"/>
    <property type="molecule type" value="Genomic_DNA"/>
</dbReference>
<dbReference type="OMA" id="IIWRTIS"/>
<dbReference type="GeneID" id="63704544"/>
<keyword evidence="1" id="KW-0472">Membrane</keyword>
<evidence type="ECO:0000313" key="3">
    <source>
        <dbReference type="Proteomes" id="UP000070168"/>
    </source>
</evidence>
<accession>A0A135LFB5</accession>
<dbReference type="AlphaFoldDB" id="A0A135LFB5"/>
<name>A0A135LFB5_PENPA</name>